<keyword evidence="11" id="KW-0547">Nucleotide-binding</keyword>
<dbReference type="InterPro" id="IPR000014">
    <property type="entry name" value="PAS"/>
</dbReference>
<keyword evidence="7" id="KW-0597">Phosphoprotein</keyword>
<dbReference type="InterPro" id="IPR036097">
    <property type="entry name" value="HisK_dim/P_sf"/>
</dbReference>
<dbReference type="SUPFAM" id="SSF47384">
    <property type="entry name" value="Homodimeric domain of signal transducing histidine kinase"/>
    <property type="match status" value="1"/>
</dbReference>
<dbReference type="CDD" id="cd00082">
    <property type="entry name" value="HisKA"/>
    <property type="match status" value="1"/>
</dbReference>
<dbReference type="PROSITE" id="PS50109">
    <property type="entry name" value="HIS_KIN"/>
    <property type="match status" value="1"/>
</dbReference>
<comment type="subcellular location">
    <subcellularLocation>
        <location evidence="2">Cell membrane</location>
    </subcellularLocation>
</comment>
<evidence type="ECO:0000256" key="2">
    <source>
        <dbReference type="ARBA" id="ARBA00004236"/>
    </source>
</evidence>
<protein>
    <recommendedName>
        <fullName evidence="4">Phosphate regulon sensor protein PhoR</fullName>
        <ecNumber evidence="3">2.7.13.3</ecNumber>
    </recommendedName>
</protein>
<dbReference type="InterPro" id="IPR003594">
    <property type="entry name" value="HATPase_dom"/>
</dbReference>
<dbReference type="Gene3D" id="1.10.287.130">
    <property type="match status" value="1"/>
</dbReference>
<evidence type="ECO:0000256" key="6">
    <source>
        <dbReference type="ARBA" id="ARBA00022475"/>
    </source>
</evidence>
<evidence type="ECO:0000256" key="1">
    <source>
        <dbReference type="ARBA" id="ARBA00000085"/>
    </source>
</evidence>
<accession>A0ABT5MDV0</accession>
<dbReference type="Pfam" id="PF02518">
    <property type="entry name" value="HATPase_c"/>
    <property type="match status" value="1"/>
</dbReference>
<comment type="function">
    <text evidence="17">Member of the two-component regulatory system PhoR/PhoB involved in the phosphate regulon genes expression. PhoR may function as a membrane-associated protein kinase that phosphorylates PhoB in response to environmental signals.</text>
</comment>
<keyword evidence="12 21" id="KW-0418">Kinase</keyword>
<dbReference type="InterPro" id="IPR003661">
    <property type="entry name" value="HisK_dim/P_dom"/>
</dbReference>
<evidence type="ECO:0000256" key="16">
    <source>
        <dbReference type="ARBA" id="ARBA00023136"/>
    </source>
</evidence>
<evidence type="ECO:0000256" key="4">
    <source>
        <dbReference type="ARBA" id="ARBA00019665"/>
    </source>
</evidence>
<name>A0ABT5MDV0_9BURK</name>
<sequence>MTFRFLSFVGAQLLAGALGWALAEWLGASIAVVVGTWVWFLLDVWRGLSVRRWLRKGDANAAPQIGGLWGEVSDRARRLLRQEAKKASDSEQRLQDFLAAIQASPNGVVLLDPEGHIEWCNQTAAEHFGFDPQRDLMQSIGNLLRDPLFAAYYASRDYSHDIVMSGRDSTVSRPVRLSVHLHAYGEGRRLLLSRDVTALDQADAMRRDFVANVSHEIRTPLTVLSGFIETLQTLNLEPQERQHYLSLMAQQGSRMQTVVNDLLTLSRLEGSPAPGLNDWQPVGALLQHCEQEALALSGVVTAHSGRRHQIHFDDAQAQGVDLAGSHNELQSALSNLISNAVRYTPGGGSIQVSWRMLPDGRAEFEVRDTGPGIAPEHIPRLTERFYRVDRSRSRETGGTGLGLAIVKHVVQRHGAQLLIESSLGVGSRFAITFPASRLRCQALGLNAGASALPSSAEVRSKAWA</sequence>
<keyword evidence="15" id="KW-0902">Two-component regulatory system</keyword>
<evidence type="ECO:0000256" key="8">
    <source>
        <dbReference type="ARBA" id="ARBA00022592"/>
    </source>
</evidence>
<evidence type="ECO:0000256" key="13">
    <source>
        <dbReference type="ARBA" id="ARBA00022840"/>
    </source>
</evidence>
<feature type="domain" description="Histidine kinase" evidence="19">
    <location>
        <begin position="212"/>
        <end position="437"/>
    </location>
</feature>
<gene>
    <name evidence="21" type="primary">phoR</name>
    <name evidence="21" type="ORF">PSQ39_05895</name>
</gene>
<evidence type="ECO:0000259" key="20">
    <source>
        <dbReference type="PROSITE" id="PS50112"/>
    </source>
</evidence>
<evidence type="ECO:0000313" key="22">
    <source>
        <dbReference type="Proteomes" id="UP001528672"/>
    </source>
</evidence>
<dbReference type="NCBIfam" id="TIGR02966">
    <property type="entry name" value="phoR_proteo"/>
    <property type="match status" value="1"/>
</dbReference>
<keyword evidence="10 18" id="KW-0812">Transmembrane</keyword>
<dbReference type="PROSITE" id="PS50112">
    <property type="entry name" value="PAS"/>
    <property type="match status" value="1"/>
</dbReference>
<dbReference type="CDD" id="cd00130">
    <property type="entry name" value="PAS"/>
    <property type="match status" value="1"/>
</dbReference>
<feature type="domain" description="PAS" evidence="20">
    <location>
        <begin position="93"/>
        <end position="133"/>
    </location>
</feature>
<dbReference type="EC" id="2.7.13.3" evidence="3"/>
<dbReference type="InterPro" id="IPR005467">
    <property type="entry name" value="His_kinase_dom"/>
</dbReference>
<keyword evidence="5" id="KW-0813">Transport</keyword>
<keyword evidence="14 18" id="KW-1133">Transmembrane helix</keyword>
<feature type="transmembrane region" description="Helical" evidence="18">
    <location>
        <begin position="29"/>
        <end position="48"/>
    </location>
</feature>
<keyword evidence="8" id="KW-0592">Phosphate transport</keyword>
<dbReference type="Pfam" id="PF00512">
    <property type="entry name" value="HisKA"/>
    <property type="match status" value="1"/>
</dbReference>
<evidence type="ECO:0000256" key="17">
    <source>
        <dbReference type="ARBA" id="ARBA00025207"/>
    </source>
</evidence>
<dbReference type="SMART" id="SM00387">
    <property type="entry name" value="HATPase_c"/>
    <property type="match status" value="1"/>
</dbReference>
<dbReference type="Pfam" id="PF11808">
    <property type="entry name" value="PhoR"/>
    <property type="match status" value="1"/>
</dbReference>
<evidence type="ECO:0000256" key="5">
    <source>
        <dbReference type="ARBA" id="ARBA00022448"/>
    </source>
</evidence>
<evidence type="ECO:0000256" key="3">
    <source>
        <dbReference type="ARBA" id="ARBA00012438"/>
    </source>
</evidence>
<keyword evidence="16 18" id="KW-0472">Membrane</keyword>
<dbReference type="RefSeq" id="WP_273925788.1">
    <property type="nucleotide sequence ID" value="NZ_JAQSIO010000002.1"/>
</dbReference>
<dbReference type="EMBL" id="JAQSIO010000002">
    <property type="protein sequence ID" value="MDD0814159.1"/>
    <property type="molecule type" value="Genomic_DNA"/>
</dbReference>
<proteinExistence type="predicted"/>
<evidence type="ECO:0000256" key="12">
    <source>
        <dbReference type="ARBA" id="ARBA00022777"/>
    </source>
</evidence>
<dbReference type="SMART" id="SM00091">
    <property type="entry name" value="PAS"/>
    <property type="match status" value="1"/>
</dbReference>
<dbReference type="InterPro" id="IPR036890">
    <property type="entry name" value="HATPase_C_sf"/>
</dbReference>
<dbReference type="InterPro" id="IPR014310">
    <property type="entry name" value="Sig_transdc_His_kinase_PhoR"/>
</dbReference>
<evidence type="ECO:0000256" key="18">
    <source>
        <dbReference type="SAM" id="Phobius"/>
    </source>
</evidence>
<keyword evidence="9" id="KW-0808">Transferase</keyword>
<dbReference type="PRINTS" id="PR00344">
    <property type="entry name" value="BCTRLSENSOR"/>
</dbReference>
<dbReference type="InterPro" id="IPR004358">
    <property type="entry name" value="Sig_transdc_His_kin-like_C"/>
</dbReference>
<reference evidence="21 22" key="1">
    <citation type="submission" date="2023-02" db="EMBL/GenBank/DDBJ databases">
        <title>Bacterial whole genome sequence for Curvibacter sp. HBC28.</title>
        <authorList>
            <person name="Le V."/>
            <person name="Ko S.-R."/>
            <person name="Ahn C.-Y."/>
            <person name="Oh H.-M."/>
        </authorList>
    </citation>
    <scope>NUCLEOTIDE SEQUENCE [LARGE SCALE GENOMIC DNA]</scope>
    <source>
        <strain evidence="21 22">HBC28</strain>
    </source>
</reference>
<keyword evidence="22" id="KW-1185">Reference proteome</keyword>
<dbReference type="Gene3D" id="3.30.565.10">
    <property type="entry name" value="Histidine kinase-like ATPase, C-terminal domain"/>
    <property type="match status" value="1"/>
</dbReference>
<dbReference type="InterPro" id="IPR035965">
    <property type="entry name" value="PAS-like_dom_sf"/>
</dbReference>
<dbReference type="Pfam" id="PF13188">
    <property type="entry name" value="PAS_8"/>
    <property type="match status" value="1"/>
</dbReference>
<keyword evidence="6" id="KW-1003">Cell membrane</keyword>
<dbReference type="Gene3D" id="3.30.450.20">
    <property type="entry name" value="PAS domain"/>
    <property type="match status" value="1"/>
</dbReference>
<dbReference type="SMART" id="SM00388">
    <property type="entry name" value="HisKA"/>
    <property type="match status" value="1"/>
</dbReference>
<dbReference type="InterPro" id="IPR021766">
    <property type="entry name" value="PhoR_N"/>
</dbReference>
<dbReference type="PANTHER" id="PTHR45453">
    <property type="entry name" value="PHOSPHATE REGULON SENSOR PROTEIN PHOR"/>
    <property type="match status" value="1"/>
</dbReference>
<dbReference type="SUPFAM" id="SSF55785">
    <property type="entry name" value="PYP-like sensor domain (PAS domain)"/>
    <property type="match status" value="1"/>
</dbReference>
<keyword evidence="13" id="KW-0067">ATP-binding</keyword>
<dbReference type="InterPro" id="IPR050351">
    <property type="entry name" value="BphY/WalK/GraS-like"/>
</dbReference>
<evidence type="ECO:0000256" key="11">
    <source>
        <dbReference type="ARBA" id="ARBA00022741"/>
    </source>
</evidence>
<evidence type="ECO:0000259" key="19">
    <source>
        <dbReference type="PROSITE" id="PS50109"/>
    </source>
</evidence>
<dbReference type="SUPFAM" id="SSF55874">
    <property type="entry name" value="ATPase domain of HSP90 chaperone/DNA topoisomerase II/histidine kinase"/>
    <property type="match status" value="1"/>
</dbReference>
<dbReference type="Proteomes" id="UP001528672">
    <property type="component" value="Unassembled WGS sequence"/>
</dbReference>
<comment type="caution">
    <text evidence="21">The sequence shown here is derived from an EMBL/GenBank/DDBJ whole genome shotgun (WGS) entry which is preliminary data.</text>
</comment>
<evidence type="ECO:0000256" key="15">
    <source>
        <dbReference type="ARBA" id="ARBA00023012"/>
    </source>
</evidence>
<comment type="catalytic activity">
    <reaction evidence="1">
        <text>ATP + protein L-histidine = ADP + protein N-phospho-L-histidine.</text>
        <dbReference type="EC" id="2.7.13.3"/>
    </reaction>
</comment>
<evidence type="ECO:0000256" key="7">
    <source>
        <dbReference type="ARBA" id="ARBA00022553"/>
    </source>
</evidence>
<dbReference type="PANTHER" id="PTHR45453:SF1">
    <property type="entry name" value="PHOSPHATE REGULON SENSOR PROTEIN PHOR"/>
    <property type="match status" value="1"/>
</dbReference>
<evidence type="ECO:0000256" key="9">
    <source>
        <dbReference type="ARBA" id="ARBA00022679"/>
    </source>
</evidence>
<evidence type="ECO:0000256" key="14">
    <source>
        <dbReference type="ARBA" id="ARBA00022989"/>
    </source>
</evidence>
<organism evidence="21 22">
    <name type="scientific">Curvibacter microcysteis</name>
    <dbReference type="NCBI Taxonomy" id="3026419"/>
    <lineage>
        <taxon>Bacteria</taxon>
        <taxon>Pseudomonadati</taxon>
        <taxon>Pseudomonadota</taxon>
        <taxon>Betaproteobacteria</taxon>
        <taxon>Burkholderiales</taxon>
        <taxon>Comamonadaceae</taxon>
        <taxon>Curvibacter</taxon>
    </lineage>
</organism>
<dbReference type="GO" id="GO:0016301">
    <property type="term" value="F:kinase activity"/>
    <property type="evidence" value="ECO:0007669"/>
    <property type="project" value="UniProtKB-KW"/>
</dbReference>
<evidence type="ECO:0000256" key="10">
    <source>
        <dbReference type="ARBA" id="ARBA00022692"/>
    </source>
</evidence>
<evidence type="ECO:0000313" key="21">
    <source>
        <dbReference type="EMBL" id="MDD0814159.1"/>
    </source>
</evidence>